<evidence type="ECO:0000313" key="9">
    <source>
        <dbReference type="EMBL" id="RIA88663.1"/>
    </source>
</evidence>
<protein>
    <recommendedName>
        <fullName evidence="5">Restriction of telomere capping protein 4</fullName>
    </recommendedName>
</protein>
<gene>
    <name evidence="9" type="ORF">C1645_694991</name>
</gene>
<organism evidence="9 10">
    <name type="scientific">Glomus cerebriforme</name>
    <dbReference type="NCBI Taxonomy" id="658196"/>
    <lineage>
        <taxon>Eukaryota</taxon>
        <taxon>Fungi</taxon>
        <taxon>Fungi incertae sedis</taxon>
        <taxon>Mucoromycota</taxon>
        <taxon>Glomeromycotina</taxon>
        <taxon>Glomeromycetes</taxon>
        <taxon>Glomerales</taxon>
        <taxon>Glomeraceae</taxon>
        <taxon>Glomus</taxon>
    </lineage>
</organism>
<evidence type="ECO:0000256" key="2">
    <source>
        <dbReference type="ARBA" id="ARBA00004123"/>
    </source>
</evidence>
<evidence type="ECO:0000259" key="8">
    <source>
        <dbReference type="SMART" id="SM01312"/>
    </source>
</evidence>
<feature type="domain" description="Restriction of telomere capping protein 4 C-terminal" evidence="8">
    <location>
        <begin position="43"/>
        <end position="164"/>
    </location>
</feature>
<dbReference type="OrthoDB" id="128308at2759"/>
<comment type="similarity">
    <text evidence="4">Belongs to the RTC4 family.</text>
</comment>
<keyword evidence="7" id="KW-0539">Nucleus</keyword>
<dbReference type="PANTHER" id="PTHR41391">
    <property type="entry name" value="RESTRICTION OF TELOMERE CAPPING PROTEIN 4"/>
    <property type="match status" value="1"/>
</dbReference>
<dbReference type="Proteomes" id="UP000265703">
    <property type="component" value="Unassembled WGS sequence"/>
</dbReference>
<dbReference type="InterPro" id="IPR039024">
    <property type="entry name" value="RTC4"/>
</dbReference>
<dbReference type="AlphaFoldDB" id="A0A397SRA5"/>
<accession>A0A397SRA5</accession>
<comment type="subcellular location">
    <subcellularLocation>
        <location evidence="3">Cytoplasm</location>
    </subcellularLocation>
    <subcellularLocation>
        <location evidence="2">Nucleus</location>
    </subcellularLocation>
</comment>
<dbReference type="GO" id="GO:0005634">
    <property type="term" value="C:nucleus"/>
    <property type="evidence" value="ECO:0007669"/>
    <property type="project" value="UniProtKB-SubCell"/>
</dbReference>
<comment type="caution">
    <text evidence="9">The sequence shown here is derived from an EMBL/GenBank/DDBJ whole genome shotgun (WGS) entry which is preliminary data.</text>
</comment>
<dbReference type="Pfam" id="PF14474">
    <property type="entry name" value="RTC4"/>
    <property type="match status" value="1"/>
</dbReference>
<evidence type="ECO:0000256" key="1">
    <source>
        <dbReference type="ARBA" id="ARBA00002738"/>
    </source>
</evidence>
<evidence type="ECO:0000256" key="7">
    <source>
        <dbReference type="ARBA" id="ARBA00023242"/>
    </source>
</evidence>
<keyword evidence="10" id="KW-1185">Reference proteome</keyword>
<dbReference type="SMART" id="SM01312">
    <property type="entry name" value="RTC4"/>
    <property type="match status" value="1"/>
</dbReference>
<reference evidence="9 10" key="1">
    <citation type="submission" date="2018-06" db="EMBL/GenBank/DDBJ databases">
        <title>Comparative genomics reveals the genomic features of Rhizophagus irregularis, R. cerebriforme, R. diaphanum and Gigaspora rosea, and their symbiotic lifestyle signature.</title>
        <authorList>
            <person name="Morin E."/>
            <person name="San Clemente H."/>
            <person name="Chen E.C.H."/>
            <person name="De La Providencia I."/>
            <person name="Hainaut M."/>
            <person name="Kuo A."/>
            <person name="Kohler A."/>
            <person name="Murat C."/>
            <person name="Tang N."/>
            <person name="Roy S."/>
            <person name="Loubradou J."/>
            <person name="Henrissat B."/>
            <person name="Grigoriev I.V."/>
            <person name="Corradi N."/>
            <person name="Roux C."/>
            <person name="Martin F.M."/>
        </authorList>
    </citation>
    <scope>NUCLEOTIDE SEQUENCE [LARGE SCALE GENOMIC DNA]</scope>
    <source>
        <strain evidence="9 10">DAOM 227022</strain>
    </source>
</reference>
<evidence type="ECO:0000313" key="10">
    <source>
        <dbReference type="Proteomes" id="UP000265703"/>
    </source>
</evidence>
<dbReference type="EMBL" id="QKYT01000253">
    <property type="protein sequence ID" value="RIA88663.1"/>
    <property type="molecule type" value="Genomic_DNA"/>
</dbReference>
<evidence type="ECO:0000256" key="5">
    <source>
        <dbReference type="ARBA" id="ARBA00015162"/>
    </source>
</evidence>
<evidence type="ECO:0000256" key="4">
    <source>
        <dbReference type="ARBA" id="ARBA00009461"/>
    </source>
</evidence>
<keyword evidence="6" id="KW-0963">Cytoplasm</keyword>
<sequence length="164" mass="18794">FCKIHHAETTIVPDGIRKGYPTEINFELLEGRIIQMKDELLNIINKKIGSYYWNFSLEICAEVGSRKAGTPMILMNRFEKLRPGYYGSKGLNIIVDVLSELFLFKNILTYDLTHPKNPVDFLQEVLVPETALRLILQDKSNITLEEARKIMEDGGDFGDYVHGE</sequence>
<feature type="non-terminal residue" evidence="9">
    <location>
        <position position="1"/>
    </location>
</feature>
<dbReference type="GO" id="GO:0005737">
    <property type="term" value="C:cytoplasm"/>
    <property type="evidence" value="ECO:0007669"/>
    <property type="project" value="UniProtKB-SubCell"/>
</dbReference>
<name>A0A397SRA5_9GLOM</name>
<evidence type="ECO:0000256" key="6">
    <source>
        <dbReference type="ARBA" id="ARBA00022490"/>
    </source>
</evidence>
<dbReference type="PANTHER" id="PTHR41391:SF1">
    <property type="entry name" value="RESTRICTION OF TELOMERE CAPPING PROTEIN 4"/>
    <property type="match status" value="1"/>
</dbReference>
<evidence type="ECO:0000256" key="3">
    <source>
        <dbReference type="ARBA" id="ARBA00004496"/>
    </source>
</evidence>
<comment type="function">
    <text evidence="1">May be involved in a process influencing telomere capping.</text>
</comment>
<proteinExistence type="inferred from homology"/>
<dbReference type="InterPro" id="IPR028094">
    <property type="entry name" value="RTC4_C"/>
</dbReference>